<dbReference type="InterPro" id="IPR036812">
    <property type="entry name" value="NAD(P)_OxRdtase_dom_sf"/>
</dbReference>
<dbReference type="InterPro" id="IPR023210">
    <property type="entry name" value="NADP_OxRdtase_dom"/>
</dbReference>
<keyword evidence="3" id="KW-0560">Oxidoreductase</keyword>
<dbReference type="InterPro" id="IPR020471">
    <property type="entry name" value="AKR"/>
</dbReference>
<dbReference type="PANTHER" id="PTHR43827">
    <property type="entry name" value="2,5-DIKETO-D-GLUCONIC ACID REDUCTASE"/>
    <property type="match status" value="1"/>
</dbReference>
<dbReference type="InterPro" id="IPR018170">
    <property type="entry name" value="Aldo/ket_reductase_CS"/>
</dbReference>
<dbReference type="SUPFAM" id="SSF51430">
    <property type="entry name" value="NAD(P)-linked oxidoreductase"/>
    <property type="match status" value="1"/>
</dbReference>
<dbReference type="PROSITE" id="PS00063">
    <property type="entry name" value="ALDOKETO_REDUCTASE_3"/>
    <property type="match status" value="1"/>
</dbReference>
<keyword evidence="6" id="KW-1185">Reference proteome</keyword>
<dbReference type="Gene3D" id="3.20.20.100">
    <property type="entry name" value="NADP-dependent oxidoreductase domain"/>
    <property type="match status" value="1"/>
</dbReference>
<dbReference type="PANTHER" id="PTHR43827:SF3">
    <property type="entry name" value="NADP-DEPENDENT OXIDOREDUCTASE DOMAIN-CONTAINING PROTEIN"/>
    <property type="match status" value="1"/>
</dbReference>
<evidence type="ECO:0000256" key="2">
    <source>
        <dbReference type="ARBA" id="ARBA00022857"/>
    </source>
</evidence>
<dbReference type="PROSITE" id="PS00062">
    <property type="entry name" value="ALDOKETO_REDUCTASE_2"/>
    <property type="match status" value="1"/>
</dbReference>
<evidence type="ECO:0000256" key="1">
    <source>
        <dbReference type="ARBA" id="ARBA00007905"/>
    </source>
</evidence>
<protein>
    <submittedName>
        <fullName evidence="5">Aldo/keto reductase</fullName>
    </submittedName>
</protein>
<comment type="caution">
    <text evidence="5">The sequence shown here is derived from an EMBL/GenBank/DDBJ whole genome shotgun (WGS) entry which is preliminary data.</text>
</comment>
<dbReference type="Pfam" id="PF00248">
    <property type="entry name" value="Aldo_ket_red"/>
    <property type="match status" value="1"/>
</dbReference>
<evidence type="ECO:0000313" key="5">
    <source>
        <dbReference type="EMBL" id="MDT0607848.1"/>
    </source>
</evidence>
<comment type="similarity">
    <text evidence="1">Belongs to the aldo/keto reductase family.</text>
</comment>
<accession>A0ABU3AD52</accession>
<dbReference type="RefSeq" id="WP_311351971.1">
    <property type="nucleotide sequence ID" value="NZ_JAVRHR010000002.1"/>
</dbReference>
<evidence type="ECO:0000256" key="3">
    <source>
        <dbReference type="ARBA" id="ARBA00023002"/>
    </source>
</evidence>
<keyword evidence="2" id="KW-0521">NADP</keyword>
<evidence type="ECO:0000313" key="6">
    <source>
        <dbReference type="Proteomes" id="UP001255246"/>
    </source>
</evidence>
<dbReference type="PIRSF" id="PIRSF000097">
    <property type="entry name" value="AKR"/>
    <property type="match status" value="1"/>
</dbReference>
<reference evidence="5 6" key="1">
    <citation type="submission" date="2023-09" db="EMBL/GenBank/DDBJ databases">
        <authorList>
            <person name="Rey-Velasco X."/>
        </authorList>
    </citation>
    <scope>NUCLEOTIDE SEQUENCE [LARGE SCALE GENOMIC DNA]</scope>
    <source>
        <strain evidence="5 6">F388</strain>
    </source>
</reference>
<dbReference type="PRINTS" id="PR00069">
    <property type="entry name" value="ALDKETRDTASE"/>
</dbReference>
<feature type="domain" description="NADP-dependent oxidoreductase" evidence="4">
    <location>
        <begin position="23"/>
        <end position="265"/>
    </location>
</feature>
<dbReference type="EMBL" id="JAVRHR010000002">
    <property type="protein sequence ID" value="MDT0607848.1"/>
    <property type="molecule type" value="Genomic_DNA"/>
</dbReference>
<sequence length="283" mass="33158">MDRKITDLTGTFKLHNGIEMPYLGLGTYMPKDSQEVTNSVRFALDYGYRHIDTAAIYRNENDVRMGIEASNVPRQEVFLTSKVWNSDHGYDKTLKAFERSLANLKMDYLDLYLVHWPVVGEYKETWRALEELYEQGRVRAIGVCNFLKHQLEDLIEDAKVIPMVNQMEFHPYLVQQELINFCQLHRIQYQAWSPLMQGKVFELPELEKLAEKYNKNIAQIVLRYDLQKGVITIPKSSKEKRIIANANLFDFELSESDMNFLDAMDRNFRTGPNPDNFEWSVVL</sequence>
<proteinExistence type="inferred from homology"/>
<name>A0ABU3AD52_9FLAO</name>
<organism evidence="5 6">
    <name type="scientific">Croceitalea rosinachiae</name>
    <dbReference type="NCBI Taxonomy" id="3075596"/>
    <lineage>
        <taxon>Bacteria</taxon>
        <taxon>Pseudomonadati</taxon>
        <taxon>Bacteroidota</taxon>
        <taxon>Flavobacteriia</taxon>
        <taxon>Flavobacteriales</taxon>
        <taxon>Flavobacteriaceae</taxon>
        <taxon>Croceitalea</taxon>
    </lineage>
</organism>
<gene>
    <name evidence="5" type="ORF">RM706_12435</name>
</gene>
<dbReference type="Proteomes" id="UP001255246">
    <property type="component" value="Unassembled WGS sequence"/>
</dbReference>
<evidence type="ECO:0000259" key="4">
    <source>
        <dbReference type="Pfam" id="PF00248"/>
    </source>
</evidence>